<dbReference type="RefSeq" id="XP_033425841.1">
    <property type="nucleotide sequence ID" value="XM_033572526.1"/>
</dbReference>
<keyword evidence="8 11" id="KW-0496">Mitochondrion</keyword>
<keyword evidence="9" id="KW-0472">Membrane</keyword>
<dbReference type="GO" id="GO:0006465">
    <property type="term" value="P:signal peptide processing"/>
    <property type="evidence" value="ECO:0007669"/>
    <property type="project" value="InterPro"/>
</dbReference>
<dbReference type="InterPro" id="IPR000223">
    <property type="entry name" value="Pept_S26A_signal_pept_1"/>
</dbReference>
<feature type="compositionally biased region" description="Polar residues" evidence="12">
    <location>
        <begin position="17"/>
        <end position="27"/>
    </location>
</feature>
<dbReference type="NCBIfam" id="TIGR02227">
    <property type="entry name" value="sigpep_I_bact"/>
    <property type="match status" value="1"/>
</dbReference>
<dbReference type="EC" id="3.4.21.-" evidence="11"/>
<dbReference type="Gene3D" id="2.10.109.10">
    <property type="entry name" value="Umud Fragment, subunit A"/>
    <property type="match status" value="1"/>
</dbReference>
<accession>A0A5M9MMG3</accession>
<evidence type="ECO:0000256" key="12">
    <source>
        <dbReference type="SAM" id="MobiDB-lite"/>
    </source>
</evidence>
<keyword evidence="7" id="KW-1133">Transmembrane helix</keyword>
<dbReference type="AlphaFoldDB" id="A0A5M9MMG3"/>
<evidence type="ECO:0000256" key="8">
    <source>
        <dbReference type="ARBA" id="ARBA00023128"/>
    </source>
</evidence>
<proteinExistence type="inferred from homology"/>
<gene>
    <name evidence="14" type="ORF">ATNIH1004_007913</name>
</gene>
<comment type="similarity">
    <text evidence="2">Belongs to the peptidase S26 family. IMP2 subfamily.</text>
</comment>
<evidence type="ECO:0000256" key="7">
    <source>
        <dbReference type="ARBA" id="ARBA00022989"/>
    </source>
</evidence>
<dbReference type="VEuPathDB" id="FungiDB:EYZ11_000309"/>
<feature type="active site" evidence="10">
    <location>
        <position position="108"/>
    </location>
</feature>
<comment type="subcellular location">
    <subcellularLocation>
        <location evidence="1">Mitochondrion inner membrane</location>
        <topology evidence="1">Single-pass membrane protein</topology>
    </subcellularLocation>
</comment>
<dbReference type="InterPro" id="IPR037730">
    <property type="entry name" value="IMP2"/>
</dbReference>
<evidence type="ECO:0000259" key="13">
    <source>
        <dbReference type="Pfam" id="PF10502"/>
    </source>
</evidence>
<keyword evidence="5 11" id="KW-0999">Mitochondrion inner membrane</keyword>
<evidence type="ECO:0000256" key="2">
    <source>
        <dbReference type="ARBA" id="ARBA00007066"/>
    </source>
</evidence>
<dbReference type="GeneID" id="54330615"/>
<keyword evidence="3 11" id="KW-0645">Protease</keyword>
<evidence type="ECO:0000313" key="15">
    <source>
        <dbReference type="Proteomes" id="UP000324241"/>
    </source>
</evidence>
<evidence type="ECO:0000256" key="3">
    <source>
        <dbReference type="ARBA" id="ARBA00022670"/>
    </source>
</evidence>
<keyword evidence="6 11" id="KW-0378">Hydrolase</keyword>
<dbReference type="FunFam" id="2.10.109.10:FF:000023">
    <property type="entry name" value="Mitochondrial inner membrane protease subunit 2"/>
    <property type="match status" value="1"/>
</dbReference>
<protein>
    <recommendedName>
        <fullName evidence="11">Mitochondrial inner membrane protease subunit</fullName>
        <ecNumber evidence="11">3.4.21.-</ecNumber>
    </recommendedName>
</protein>
<dbReference type="SUPFAM" id="SSF51306">
    <property type="entry name" value="LexA/Signal peptidase"/>
    <property type="match status" value="1"/>
</dbReference>
<dbReference type="InterPro" id="IPR019533">
    <property type="entry name" value="Peptidase_S26"/>
</dbReference>
<evidence type="ECO:0000256" key="10">
    <source>
        <dbReference type="PIRSR" id="PIRSR600223-1"/>
    </source>
</evidence>
<evidence type="ECO:0000256" key="6">
    <source>
        <dbReference type="ARBA" id="ARBA00022801"/>
    </source>
</evidence>
<name>A0A5M9MMG3_9EURO</name>
<evidence type="ECO:0000256" key="1">
    <source>
        <dbReference type="ARBA" id="ARBA00004434"/>
    </source>
</evidence>
<dbReference type="Pfam" id="PF10502">
    <property type="entry name" value="Peptidase_S26"/>
    <property type="match status" value="1"/>
</dbReference>
<keyword evidence="4" id="KW-0812">Transmembrane</keyword>
<reference evidence="14 15" key="1">
    <citation type="submission" date="2019-08" db="EMBL/GenBank/DDBJ databases">
        <title>The genome sequence of a newly discovered highly antifungal drug resistant Aspergillus species, Aspergillus tanneri NIH 1004.</title>
        <authorList>
            <person name="Mounaud S."/>
            <person name="Singh I."/>
            <person name="Joardar V."/>
            <person name="Pakala S."/>
            <person name="Pakala S."/>
            <person name="Venepally P."/>
            <person name="Chung J.K."/>
            <person name="Losada L."/>
            <person name="Nierman W.C."/>
        </authorList>
    </citation>
    <scope>NUCLEOTIDE SEQUENCE [LARGE SCALE GENOMIC DNA]</scope>
    <source>
        <strain evidence="14 15">NIH1004</strain>
    </source>
</reference>
<evidence type="ECO:0000256" key="5">
    <source>
        <dbReference type="ARBA" id="ARBA00022792"/>
    </source>
</evidence>
<dbReference type="GO" id="GO:0006627">
    <property type="term" value="P:protein processing involved in protein targeting to mitochondrion"/>
    <property type="evidence" value="ECO:0007669"/>
    <property type="project" value="InterPro"/>
</dbReference>
<dbReference type="GO" id="GO:0042720">
    <property type="term" value="C:mitochondrial inner membrane peptidase complex"/>
    <property type="evidence" value="ECO:0007669"/>
    <property type="project" value="InterPro"/>
</dbReference>
<feature type="active site" evidence="10">
    <location>
        <position position="167"/>
    </location>
</feature>
<evidence type="ECO:0000256" key="4">
    <source>
        <dbReference type="ARBA" id="ARBA00022692"/>
    </source>
</evidence>
<feature type="domain" description="Peptidase S26" evidence="13">
    <location>
        <begin position="80"/>
        <end position="180"/>
    </location>
</feature>
<dbReference type="PANTHER" id="PTHR46041">
    <property type="entry name" value="MITOCHONDRIAL INNER MEMBRANE PROTEASE SUBUNIT 2"/>
    <property type="match status" value="1"/>
</dbReference>
<dbReference type="Proteomes" id="UP000324241">
    <property type="component" value="Unassembled WGS sequence"/>
</dbReference>
<comment type="caution">
    <text evidence="14">The sequence shown here is derived from an EMBL/GenBank/DDBJ whole genome shotgun (WGS) entry which is preliminary data.</text>
</comment>
<dbReference type="EMBL" id="QUQM01000007">
    <property type="protein sequence ID" value="KAA8646480.1"/>
    <property type="molecule type" value="Genomic_DNA"/>
</dbReference>
<sequence>MAPPKPMRVLPPDVAKSRSSMPHFSRTSPPQPQPQPQSQPSKAEPQPLPSQQPTRPFSLFSLLRIRFAALPSPVRRSFRALRIVTPLLPIGLFFSEHVLQVMWVRGPSMTPVLNEDHDIMHTKSDMVLVNLWPWGGAGWPWERNRRLERGMIVTFRSPANPSHIAIKRVVGLPGDRITTREPCMKASQIVPFNHVWLEGDAEDPKRSLDSNAYGPVSISLITGRVMAVLWPRWRMLRWEDWEEGTVDGRENYRQDVRDRVVKGAVKLDRPVLS</sequence>
<dbReference type="OrthoDB" id="9996127at2759"/>
<dbReference type="PANTHER" id="PTHR46041:SF2">
    <property type="entry name" value="MITOCHONDRIAL INNER MEMBRANE PROTEASE SUBUNIT 2"/>
    <property type="match status" value="1"/>
</dbReference>
<feature type="region of interest" description="Disordered" evidence="12">
    <location>
        <begin position="1"/>
        <end position="52"/>
    </location>
</feature>
<dbReference type="CDD" id="cd06530">
    <property type="entry name" value="S26_SPase_I"/>
    <property type="match status" value="1"/>
</dbReference>
<evidence type="ECO:0000313" key="14">
    <source>
        <dbReference type="EMBL" id="KAA8646480.1"/>
    </source>
</evidence>
<dbReference type="GO" id="GO:0004252">
    <property type="term" value="F:serine-type endopeptidase activity"/>
    <property type="evidence" value="ECO:0007669"/>
    <property type="project" value="InterPro"/>
</dbReference>
<dbReference type="PRINTS" id="PR00727">
    <property type="entry name" value="LEADERPTASE"/>
</dbReference>
<dbReference type="InterPro" id="IPR036286">
    <property type="entry name" value="LexA/Signal_pep-like_sf"/>
</dbReference>
<evidence type="ECO:0000256" key="11">
    <source>
        <dbReference type="RuleBase" id="RU362041"/>
    </source>
</evidence>
<organism evidence="14 15">
    <name type="scientific">Aspergillus tanneri</name>
    <dbReference type="NCBI Taxonomy" id="1220188"/>
    <lineage>
        <taxon>Eukaryota</taxon>
        <taxon>Fungi</taxon>
        <taxon>Dikarya</taxon>
        <taxon>Ascomycota</taxon>
        <taxon>Pezizomycotina</taxon>
        <taxon>Eurotiomycetes</taxon>
        <taxon>Eurotiomycetidae</taxon>
        <taxon>Eurotiales</taxon>
        <taxon>Aspergillaceae</taxon>
        <taxon>Aspergillus</taxon>
        <taxon>Aspergillus subgen. Circumdati</taxon>
    </lineage>
</organism>
<evidence type="ECO:0000256" key="9">
    <source>
        <dbReference type="ARBA" id="ARBA00023136"/>
    </source>
</evidence>